<sequence length="109" mass="12521">MINCFDIEKTTEGIRLTLSDLSEGVTFKAVINSYMAETIAEEITKRIKRGTELPLPTEPGFYRDKENDLWILTDSGEWYSIAQGGFDMQALPESEANKYYPFRRVEVDD</sequence>
<evidence type="ECO:0000313" key="1">
    <source>
        <dbReference type="EMBL" id="NMM93914.1"/>
    </source>
</evidence>
<reference evidence="1 2" key="1">
    <citation type="submission" date="2020-02" db="EMBL/GenBank/DDBJ databases">
        <title>Characterization of phylogenetic diversity of novel bifidobacterial species isolated in Czech ZOOs.</title>
        <authorList>
            <person name="Lugli G.A."/>
            <person name="Vera N.B."/>
            <person name="Ventura M."/>
        </authorList>
    </citation>
    <scope>NUCLEOTIDE SEQUENCE [LARGE SCALE GENOMIC DNA]</scope>
    <source>
        <strain evidence="1 2">DSM 109957</strain>
    </source>
</reference>
<gene>
    <name evidence="1" type="ORF">G1C95_1101</name>
</gene>
<name>A0A7Y0EP77_9BIFI</name>
<proteinExistence type="predicted"/>
<evidence type="ECO:0000313" key="2">
    <source>
        <dbReference type="Proteomes" id="UP000532194"/>
    </source>
</evidence>
<dbReference type="EMBL" id="JAAIII010000003">
    <property type="protein sequence ID" value="NMM93914.1"/>
    <property type="molecule type" value="Genomic_DNA"/>
</dbReference>
<protein>
    <submittedName>
        <fullName evidence="1">Uncharacterized protein</fullName>
    </submittedName>
</protein>
<keyword evidence="2" id="KW-1185">Reference proteome</keyword>
<organism evidence="1 2">
    <name type="scientific">Bifidobacterium oedipodis</name>
    <dbReference type="NCBI Taxonomy" id="2675322"/>
    <lineage>
        <taxon>Bacteria</taxon>
        <taxon>Bacillati</taxon>
        <taxon>Actinomycetota</taxon>
        <taxon>Actinomycetes</taxon>
        <taxon>Bifidobacteriales</taxon>
        <taxon>Bifidobacteriaceae</taxon>
        <taxon>Bifidobacterium</taxon>
    </lineage>
</organism>
<dbReference type="RefSeq" id="WP_169171966.1">
    <property type="nucleotide sequence ID" value="NZ_JAAIII010000003.1"/>
</dbReference>
<dbReference type="Proteomes" id="UP000532194">
    <property type="component" value="Unassembled WGS sequence"/>
</dbReference>
<accession>A0A7Y0EP77</accession>
<comment type="caution">
    <text evidence="1">The sequence shown here is derived from an EMBL/GenBank/DDBJ whole genome shotgun (WGS) entry which is preliminary data.</text>
</comment>
<dbReference type="AlphaFoldDB" id="A0A7Y0EP77"/>